<organism evidence="1 2">
    <name type="scientific">Brassica napus</name>
    <name type="common">Rape</name>
    <dbReference type="NCBI Taxonomy" id="3708"/>
    <lineage>
        <taxon>Eukaryota</taxon>
        <taxon>Viridiplantae</taxon>
        <taxon>Streptophyta</taxon>
        <taxon>Embryophyta</taxon>
        <taxon>Tracheophyta</taxon>
        <taxon>Spermatophyta</taxon>
        <taxon>Magnoliopsida</taxon>
        <taxon>eudicotyledons</taxon>
        <taxon>Gunneridae</taxon>
        <taxon>Pentapetalae</taxon>
        <taxon>rosids</taxon>
        <taxon>malvids</taxon>
        <taxon>Brassicales</taxon>
        <taxon>Brassicaceae</taxon>
        <taxon>Brassiceae</taxon>
        <taxon>Brassica</taxon>
    </lineage>
</organism>
<proteinExistence type="predicted"/>
<evidence type="ECO:0000313" key="2">
    <source>
        <dbReference type="Proteomes" id="UP000028999"/>
    </source>
</evidence>
<dbReference type="PaxDb" id="3708-A0A078F874"/>
<accession>A0A078F874</accession>
<dbReference type="Proteomes" id="UP000028999">
    <property type="component" value="Unassembled WGS sequence"/>
</dbReference>
<evidence type="ECO:0000313" key="1">
    <source>
        <dbReference type="EMBL" id="CDY09307.1"/>
    </source>
</evidence>
<protein>
    <submittedName>
        <fullName evidence="1">BnaC03g63370D protein</fullName>
    </submittedName>
</protein>
<sequence length="36" mass="4087">MGGCGDDDEPWAEERFTFGIHTERMLMTQAKITGRV</sequence>
<gene>
    <name evidence="1" type="primary">BnaC03g63370D</name>
    <name evidence="1" type="ORF">GSBRNA2T00001611001</name>
</gene>
<name>A0A078F874_BRANA</name>
<dbReference type="Gramene" id="CDY09307">
    <property type="protein sequence ID" value="CDY09307"/>
    <property type="gene ID" value="GSBRNA2T00001611001"/>
</dbReference>
<dbReference type="AlphaFoldDB" id="A0A078F874"/>
<keyword evidence="2" id="KW-1185">Reference proteome</keyword>
<reference evidence="1 2" key="1">
    <citation type="journal article" date="2014" name="Science">
        <title>Plant genetics. Early allopolyploid evolution in the post-Neolithic Brassica napus oilseed genome.</title>
        <authorList>
            <person name="Chalhoub B."/>
            <person name="Denoeud F."/>
            <person name="Liu S."/>
            <person name="Parkin I.A."/>
            <person name="Tang H."/>
            <person name="Wang X."/>
            <person name="Chiquet J."/>
            <person name="Belcram H."/>
            <person name="Tong C."/>
            <person name="Samans B."/>
            <person name="Correa M."/>
            <person name="Da Silva C."/>
            <person name="Just J."/>
            <person name="Falentin C."/>
            <person name="Koh C.S."/>
            <person name="Le Clainche I."/>
            <person name="Bernard M."/>
            <person name="Bento P."/>
            <person name="Noel B."/>
            <person name="Labadie K."/>
            <person name="Alberti A."/>
            <person name="Charles M."/>
            <person name="Arnaud D."/>
            <person name="Guo H."/>
            <person name="Daviaud C."/>
            <person name="Alamery S."/>
            <person name="Jabbari K."/>
            <person name="Zhao M."/>
            <person name="Edger P.P."/>
            <person name="Chelaifa H."/>
            <person name="Tack D."/>
            <person name="Lassalle G."/>
            <person name="Mestiri I."/>
            <person name="Schnel N."/>
            <person name="Le Paslier M.C."/>
            <person name="Fan G."/>
            <person name="Renault V."/>
            <person name="Bayer P.E."/>
            <person name="Golicz A.A."/>
            <person name="Manoli S."/>
            <person name="Lee T.H."/>
            <person name="Thi V.H."/>
            <person name="Chalabi S."/>
            <person name="Hu Q."/>
            <person name="Fan C."/>
            <person name="Tollenaere R."/>
            <person name="Lu Y."/>
            <person name="Battail C."/>
            <person name="Shen J."/>
            <person name="Sidebottom C.H."/>
            <person name="Wang X."/>
            <person name="Canaguier A."/>
            <person name="Chauveau A."/>
            <person name="Berard A."/>
            <person name="Deniot G."/>
            <person name="Guan M."/>
            <person name="Liu Z."/>
            <person name="Sun F."/>
            <person name="Lim Y.P."/>
            <person name="Lyons E."/>
            <person name="Town C.D."/>
            <person name="Bancroft I."/>
            <person name="Wang X."/>
            <person name="Meng J."/>
            <person name="Ma J."/>
            <person name="Pires J.C."/>
            <person name="King G.J."/>
            <person name="Brunel D."/>
            <person name="Delourme R."/>
            <person name="Renard M."/>
            <person name="Aury J.M."/>
            <person name="Adams K.L."/>
            <person name="Batley J."/>
            <person name="Snowdon R.J."/>
            <person name="Tost J."/>
            <person name="Edwards D."/>
            <person name="Zhou Y."/>
            <person name="Hua W."/>
            <person name="Sharpe A.G."/>
            <person name="Paterson A.H."/>
            <person name="Guan C."/>
            <person name="Wincker P."/>
        </authorList>
    </citation>
    <scope>NUCLEOTIDE SEQUENCE [LARGE SCALE GENOMIC DNA]</scope>
    <source>
        <strain evidence="2">cv. Darmor-bzh</strain>
    </source>
</reference>
<dbReference type="EMBL" id="LK031994">
    <property type="protein sequence ID" value="CDY09307.1"/>
    <property type="molecule type" value="Genomic_DNA"/>
</dbReference>